<dbReference type="Gene3D" id="3.90.1150.10">
    <property type="entry name" value="Aspartate Aminotransferase, domain 1"/>
    <property type="match status" value="1"/>
</dbReference>
<keyword evidence="5" id="KW-0663">Pyridoxal phosphate</keyword>
<protein>
    <recommendedName>
        <fullName evidence="8">Aspartate transaminase</fullName>
    </recommendedName>
</protein>
<reference evidence="7" key="1">
    <citation type="submission" date="2015-01" db="EMBL/GenBank/DDBJ databases">
        <authorList>
            <person name="MANFREDI Pablo"/>
        </authorList>
    </citation>
    <scope>NUCLEOTIDE SEQUENCE [LARGE SCALE GENOMIC DNA]</scope>
    <source>
        <strain evidence="7">Ccyn2B</strain>
    </source>
</reference>
<dbReference type="SUPFAM" id="SSF53383">
    <property type="entry name" value="PLP-dependent transferases"/>
    <property type="match status" value="1"/>
</dbReference>
<comment type="similarity">
    <text evidence="2">Belongs to the class-I pyridoxal-phosphate-dependent aminotransferase family.</text>
</comment>
<keyword evidence="4" id="KW-0808">Transferase</keyword>
<dbReference type="InterPro" id="IPR050596">
    <property type="entry name" value="AspAT/PAT-like"/>
</dbReference>
<evidence type="ECO:0000256" key="5">
    <source>
        <dbReference type="ARBA" id="ARBA00022898"/>
    </source>
</evidence>
<dbReference type="GO" id="GO:0006520">
    <property type="term" value="P:amino acid metabolic process"/>
    <property type="evidence" value="ECO:0007669"/>
    <property type="project" value="InterPro"/>
</dbReference>
<dbReference type="eggNOG" id="COG0436">
    <property type="taxonomic scope" value="Bacteria"/>
</dbReference>
<evidence type="ECO:0008006" key="8">
    <source>
        <dbReference type="Google" id="ProtNLM"/>
    </source>
</evidence>
<comment type="cofactor">
    <cofactor evidence="1">
        <name>pyridoxal 5'-phosphate</name>
        <dbReference type="ChEBI" id="CHEBI:597326"/>
    </cofactor>
</comment>
<keyword evidence="3" id="KW-0032">Aminotransferase</keyword>
<sequence>MEEAGVATVTGEAFGDDKCIRISYAASEKEIREAIKRIKEVCN</sequence>
<dbReference type="STRING" id="28189.CCYN74_220001"/>
<evidence type="ECO:0000256" key="4">
    <source>
        <dbReference type="ARBA" id="ARBA00022679"/>
    </source>
</evidence>
<dbReference type="Proteomes" id="UP000038055">
    <property type="component" value="Unassembled WGS sequence"/>
</dbReference>
<dbReference type="PANTHER" id="PTHR46383:SF1">
    <property type="entry name" value="ASPARTATE AMINOTRANSFERASE"/>
    <property type="match status" value="1"/>
</dbReference>
<evidence type="ECO:0000256" key="2">
    <source>
        <dbReference type="ARBA" id="ARBA00007441"/>
    </source>
</evidence>
<gene>
    <name evidence="6" type="ORF">CCYN2B_70001</name>
</gene>
<evidence type="ECO:0000256" key="3">
    <source>
        <dbReference type="ARBA" id="ARBA00022576"/>
    </source>
</evidence>
<dbReference type="InterPro" id="IPR015422">
    <property type="entry name" value="PyrdxlP-dep_Trfase_small"/>
</dbReference>
<evidence type="ECO:0000313" key="6">
    <source>
        <dbReference type="EMBL" id="CEN39604.1"/>
    </source>
</evidence>
<dbReference type="InterPro" id="IPR015424">
    <property type="entry name" value="PyrdxlP-dep_Trfase"/>
</dbReference>
<dbReference type="EMBL" id="CDOD01000065">
    <property type="protein sequence ID" value="CEN39604.1"/>
    <property type="molecule type" value="Genomic_DNA"/>
</dbReference>
<dbReference type="PANTHER" id="PTHR46383">
    <property type="entry name" value="ASPARTATE AMINOTRANSFERASE"/>
    <property type="match status" value="1"/>
</dbReference>
<evidence type="ECO:0000256" key="1">
    <source>
        <dbReference type="ARBA" id="ARBA00001933"/>
    </source>
</evidence>
<evidence type="ECO:0000313" key="7">
    <source>
        <dbReference type="Proteomes" id="UP000038055"/>
    </source>
</evidence>
<keyword evidence="7" id="KW-1185">Reference proteome</keyword>
<dbReference type="GO" id="GO:0008483">
    <property type="term" value="F:transaminase activity"/>
    <property type="evidence" value="ECO:0007669"/>
    <property type="project" value="UniProtKB-KW"/>
</dbReference>
<organism evidence="6 7">
    <name type="scientific">Capnocytophaga cynodegmi</name>
    <dbReference type="NCBI Taxonomy" id="28189"/>
    <lineage>
        <taxon>Bacteria</taxon>
        <taxon>Pseudomonadati</taxon>
        <taxon>Bacteroidota</taxon>
        <taxon>Flavobacteriia</taxon>
        <taxon>Flavobacteriales</taxon>
        <taxon>Flavobacteriaceae</taxon>
        <taxon>Capnocytophaga</taxon>
    </lineage>
</organism>
<name>A0A0B7HLR2_9FLAO</name>
<proteinExistence type="inferred from homology"/>
<accession>A0A0B7HLR2</accession>
<dbReference type="AlphaFoldDB" id="A0A0B7HLR2"/>